<evidence type="ECO:0000313" key="3">
    <source>
        <dbReference type="Proteomes" id="UP001209878"/>
    </source>
</evidence>
<dbReference type="SUPFAM" id="SSF103473">
    <property type="entry name" value="MFS general substrate transporter"/>
    <property type="match status" value="2"/>
</dbReference>
<feature type="transmembrane region" description="Helical" evidence="1">
    <location>
        <begin position="177"/>
        <end position="198"/>
    </location>
</feature>
<feature type="transmembrane region" description="Helical" evidence="1">
    <location>
        <begin position="280"/>
        <end position="301"/>
    </location>
</feature>
<feature type="transmembrane region" description="Helical" evidence="1">
    <location>
        <begin position="79"/>
        <end position="98"/>
    </location>
</feature>
<evidence type="ECO:0000313" key="2">
    <source>
        <dbReference type="EMBL" id="KAK2184403.1"/>
    </source>
</evidence>
<keyword evidence="1" id="KW-0472">Membrane</keyword>
<accession>A0AAD9NXP2</accession>
<feature type="transmembrane region" description="Helical" evidence="1">
    <location>
        <begin position="110"/>
        <end position="135"/>
    </location>
</feature>
<dbReference type="PANTHER" id="PTHR28658">
    <property type="entry name" value="TRANSMEMBRANE PROTEIN 180"/>
    <property type="match status" value="1"/>
</dbReference>
<proteinExistence type="predicted"/>
<feature type="transmembrane region" description="Helical" evidence="1">
    <location>
        <begin position="376"/>
        <end position="404"/>
    </location>
</feature>
<reference evidence="2" key="1">
    <citation type="journal article" date="2023" name="Mol. Biol. Evol.">
        <title>Third-Generation Sequencing Reveals the Adaptive Role of the Epigenome in Three Deep-Sea Polychaetes.</title>
        <authorList>
            <person name="Perez M."/>
            <person name="Aroh O."/>
            <person name="Sun Y."/>
            <person name="Lan Y."/>
            <person name="Juniper S.K."/>
            <person name="Young C.R."/>
            <person name="Angers B."/>
            <person name="Qian P.Y."/>
        </authorList>
    </citation>
    <scope>NUCLEOTIDE SEQUENCE</scope>
    <source>
        <strain evidence="2">R07B-5</strain>
    </source>
</reference>
<gene>
    <name evidence="2" type="ORF">NP493_267g03061</name>
</gene>
<comment type="caution">
    <text evidence="2">The sequence shown here is derived from an EMBL/GenBank/DDBJ whole genome shotgun (WGS) entry which is preliminary data.</text>
</comment>
<organism evidence="2 3">
    <name type="scientific">Ridgeia piscesae</name>
    <name type="common">Tubeworm</name>
    <dbReference type="NCBI Taxonomy" id="27915"/>
    <lineage>
        <taxon>Eukaryota</taxon>
        <taxon>Metazoa</taxon>
        <taxon>Spiralia</taxon>
        <taxon>Lophotrochozoa</taxon>
        <taxon>Annelida</taxon>
        <taxon>Polychaeta</taxon>
        <taxon>Sedentaria</taxon>
        <taxon>Canalipalpata</taxon>
        <taxon>Sabellida</taxon>
        <taxon>Siboglinidae</taxon>
        <taxon>Ridgeia</taxon>
    </lineage>
</organism>
<protein>
    <recommendedName>
        <fullName evidence="4">Transmembrane protein 180</fullName>
    </recommendedName>
</protein>
<dbReference type="InterPro" id="IPR040035">
    <property type="entry name" value="TMEM180"/>
</dbReference>
<dbReference type="PANTHER" id="PTHR28658:SF1">
    <property type="entry name" value="MAJOR FACILITATOR SUPERFAMILY DOMAIN CONTAINING 13B"/>
    <property type="match status" value="1"/>
</dbReference>
<feature type="transmembrane region" description="Helical" evidence="1">
    <location>
        <begin position="147"/>
        <end position="165"/>
    </location>
</feature>
<feature type="transmembrane region" description="Helical" evidence="1">
    <location>
        <begin position="15"/>
        <end position="33"/>
    </location>
</feature>
<evidence type="ECO:0000256" key="1">
    <source>
        <dbReference type="SAM" id="Phobius"/>
    </source>
</evidence>
<dbReference type="AlphaFoldDB" id="A0AAD9NXP2"/>
<keyword evidence="1" id="KW-1133">Transmembrane helix</keyword>
<feature type="transmembrane region" description="Helical" evidence="1">
    <location>
        <begin position="424"/>
        <end position="444"/>
    </location>
</feature>
<keyword evidence="3" id="KW-1185">Reference proteome</keyword>
<dbReference type="InterPro" id="IPR036259">
    <property type="entry name" value="MFS_trans_sf"/>
</dbReference>
<dbReference type="Proteomes" id="UP001209878">
    <property type="component" value="Unassembled WGS sequence"/>
</dbReference>
<name>A0AAD9NXP2_RIDPI</name>
<evidence type="ECO:0008006" key="4">
    <source>
        <dbReference type="Google" id="ProtNLM"/>
    </source>
</evidence>
<dbReference type="EMBL" id="JAODUO010000267">
    <property type="protein sequence ID" value="KAK2184403.1"/>
    <property type="molecule type" value="Genomic_DNA"/>
</dbReference>
<sequence length="465" mass="52600">MKLHAPSVAFASTSLGYQLMHAVFNFFYVTVYMERFHVSHEWFQVSQVIFMVWNAINDPLFAYVQDNYRFSIVKSRRHSILYGAPLFALSFLVVWFPWGDYSNGGWLVGVQLTVSLCFYDSLFTFVLLAHCALFTELSTAHEDRVRLVRYSRIASVIGYTSVYFTNVVSDNMTQFPAFLGACVVIALLSVCFMAYTGLNSSTHYDKARSRVDPNDSVVANVPDSSFWQQTAAILRQRNFVTFVLMNFCQTYHSTFLANFTRVICEELIPADFLTSQARSIFYGTLTMAPAIVVILGSPVLNAFGYFRIIRLSFLVNICTGVSLLCLGRQPWVVMVFFFVESITTYGAYALFNLCLSDVIDEDRKSSSRTHPRSSMIFGTNALITKPAVSLAPMIAVAFLSRFGYQDAEHRNKTTFTPDHDLADAMFYLAAITPIVVGIVQLFVWGKYNIRDSHITIEKYVDGCDT</sequence>
<keyword evidence="1" id="KW-0812">Transmembrane</keyword>
<dbReference type="Pfam" id="PF13347">
    <property type="entry name" value="MFS_2"/>
    <property type="match status" value="1"/>
</dbReference>
<feature type="transmembrane region" description="Helical" evidence="1">
    <location>
        <begin position="332"/>
        <end position="355"/>
    </location>
</feature>